<evidence type="ECO:0008006" key="3">
    <source>
        <dbReference type="Google" id="ProtNLM"/>
    </source>
</evidence>
<proteinExistence type="predicted"/>
<dbReference type="NCBIfam" id="TIGR01603">
    <property type="entry name" value="maj_tail_phi13"/>
    <property type="match status" value="1"/>
</dbReference>
<accession>G9XA47</accession>
<gene>
    <name evidence="1" type="ORF">HMPREF9628_00138</name>
</gene>
<dbReference type="InterPro" id="IPR006490">
    <property type="entry name" value="Maj_tail_phi13"/>
</dbReference>
<organism evidence="1 2">
    <name type="scientific">Peptoanaerobacter stomatis</name>
    <dbReference type="NCBI Taxonomy" id="796937"/>
    <lineage>
        <taxon>Bacteria</taxon>
        <taxon>Bacillati</taxon>
        <taxon>Bacillota</taxon>
        <taxon>Clostridia</taxon>
        <taxon>Peptostreptococcales</taxon>
        <taxon>Filifactoraceae</taxon>
        <taxon>Peptoanaerobacter</taxon>
    </lineage>
</organism>
<comment type="caution">
    <text evidence="1">The sequence shown here is derived from an EMBL/GenBank/DDBJ whole genome shotgun (WGS) entry which is preliminary data.</text>
</comment>
<dbReference type="AlphaFoldDB" id="G9XA47"/>
<dbReference type="Proteomes" id="UP000003379">
    <property type="component" value="Unassembled WGS sequence"/>
</dbReference>
<evidence type="ECO:0000313" key="1">
    <source>
        <dbReference type="EMBL" id="EHL20293.1"/>
    </source>
</evidence>
<sequence>MSTYKINVVGLWVAEVEKDTDTELTFKKVEKIAEMQEIQVSPKIAEGHLYGDGRKVHATNKKTSYEISVDMTTLPQKFKSYIEGTVINTGVESGTSKDQPRAFAVGFKVEKTENKSQCIWFPYCKAKPIEETTKQSEENLNYSTDKLTITVLEHKAVKRFYTKIDEDNSDVTSEMVENFFTKVQTTDTIEKGV</sequence>
<reference evidence="1 2" key="1">
    <citation type="submission" date="2011-08" db="EMBL/GenBank/DDBJ databases">
        <title>The Genome Sequence of Eubacteriaceae bacterium CM5.</title>
        <authorList>
            <consortium name="The Broad Institute Genome Sequencing Platform"/>
            <person name="Earl A."/>
            <person name="Ward D."/>
            <person name="Feldgarden M."/>
            <person name="Gevers D."/>
            <person name="Sizova M."/>
            <person name="Hazen A."/>
            <person name="Epstein S."/>
            <person name="Young S.K."/>
            <person name="Zeng Q."/>
            <person name="Gargeya S."/>
            <person name="Fitzgerald M."/>
            <person name="Haas B."/>
            <person name="Abouelleil A."/>
            <person name="Alvarado L."/>
            <person name="Arachchi H.M."/>
            <person name="Berlin A."/>
            <person name="Brown A."/>
            <person name="Chapman S.B."/>
            <person name="Chen Z."/>
            <person name="Dunbar C."/>
            <person name="Freedman E."/>
            <person name="Gearin G."/>
            <person name="Gellesch M."/>
            <person name="Goldberg J."/>
            <person name="Griggs A."/>
            <person name="Gujja S."/>
            <person name="Heiman D."/>
            <person name="Howarth C."/>
            <person name="Larson L."/>
            <person name="Lui A."/>
            <person name="MacDonald P.J.P."/>
            <person name="Montmayeur A."/>
            <person name="Murphy C."/>
            <person name="Neiman D."/>
            <person name="Pearson M."/>
            <person name="Priest M."/>
            <person name="Roberts A."/>
            <person name="Saif S."/>
            <person name="Shea T."/>
            <person name="Shenoy N."/>
            <person name="Sisk P."/>
            <person name="Stolte C."/>
            <person name="Sykes S."/>
            <person name="Wortman J."/>
            <person name="Nusbaum C."/>
            <person name="Birren B."/>
        </authorList>
    </citation>
    <scope>NUCLEOTIDE SEQUENCE [LARGE SCALE GENOMIC DNA]</scope>
    <source>
        <strain evidence="1 2">CM5</strain>
    </source>
</reference>
<dbReference type="EMBL" id="AFZG01000001">
    <property type="protein sequence ID" value="EHL20293.1"/>
    <property type="molecule type" value="Genomic_DNA"/>
</dbReference>
<name>G9XA47_9FIRM</name>
<protein>
    <recommendedName>
        <fullName evidence="3">Phi13 family phage major tail protein</fullName>
    </recommendedName>
</protein>
<evidence type="ECO:0000313" key="2">
    <source>
        <dbReference type="Proteomes" id="UP000003379"/>
    </source>
</evidence>
<dbReference type="RefSeq" id="WP_009528438.1">
    <property type="nucleotide sequence ID" value="NZ_JH414596.1"/>
</dbReference>
<dbReference type="HOGENOM" id="CLU_080118_1_1_9"/>